<evidence type="ECO:0000313" key="1">
    <source>
        <dbReference type="EMBL" id="KEQ55528.1"/>
    </source>
</evidence>
<accession>A0A081RK05</accession>
<sequence>MNDDQFDALVDDATHAVNDLIPDTVLDGLRDSERSDLLFQINDALTPILREVIDRTDSGSDNPTRSSTIAALISELLETHAQKCDEGGDCANDRPRHVISEVYGTSANIDSLAICEIEMGTQIYLVLDDHSAFRIAVEAVSP</sequence>
<protein>
    <submittedName>
        <fullName evidence="1">Uncharacterized protein</fullName>
    </submittedName>
</protein>
<comment type="caution">
    <text evidence="1">The sequence shown here is derived from an EMBL/GenBank/DDBJ whole genome shotgun (WGS) entry which is preliminary data.</text>
</comment>
<dbReference type="PATRIC" id="fig|46429.4.peg.167"/>
<gene>
    <name evidence="1" type="ORF">BV95_00167</name>
</gene>
<dbReference type="AlphaFoldDB" id="A0A081RK05"/>
<proteinExistence type="predicted"/>
<dbReference type="OrthoDB" id="7448775at2"/>
<dbReference type="EMBL" id="JFHR01000001">
    <property type="protein sequence ID" value="KEQ55528.1"/>
    <property type="molecule type" value="Genomic_DNA"/>
</dbReference>
<reference evidence="1 2" key="1">
    <citation type="submission" date="2014-02" db="EMBL/GenBank/DDBJ databases">
        <title>Whole genome sequence of Sphingobium chlorophenolicum NBRC 16172.</title>
        <authorList>
            <person name="Gan H.M."/>
            <person name="Gan H.Y."/>
            <person name="Chew T.H."/>
            <person name="Savka M.A."/>
        </authorList>
    </citation>
    <scope>NUCLEOTIDE SEQUENCE [LARGE SCALE GENOMIC DNA]</scope>
    <source>
        <strain evidence="1 2">NBRC 16172</strain>
    </source>
</reference>
<dbReference type="RefSeq" id="WP_013846884.1">
    <property type="nucleotide sequence ID" value="NZ_JFHR01000001.1"/>
</dbReference>
<name>A0A081RK05_SPHCR</name>
<evidence type="ECO:0000313" key="2">
    <source>
        <dbReference type="Proteomes" id="UP000028411"/>
    </source>
</evidence>
<dbReference type="Proteomes" id="UP000028411">
    <property type="component" value="Unassembled WGS sequence"/>
</dbReference>
<dbReference type="eggNOG" id="ENOG503198S">
    <property type="taxonomic scope" value="Bacteria"/>
</dbReference>
<organism evidence="1 2">
    <name type="scientific">Sphingobium chlorophenolicum</name>
    <dbReference type="NCBI Taxonomy" id="46429"/>
    <lineage>
        <taxon>Bacteria</taxon>
        <taxon>Pseudomonadati</taxon>
        <taxon>Pseudomonadota</taxon>
        <taxon>Alphaproteobacteria</taxon>
        <taxon>Sphingomonadales</taxon>
        <taxon>Sphingomonadaceae</taxon>
        <taxon>Sphingobium</taxon>
    </lineage>
</organism>